<comment type="caution">
    <text evidence="2">The sequence shown here is derived from an EMBL/GenBank/DDBJ whole genome shotgun (WGS) entry which is preliminary data.</text>
</comment>
<evidence type="ECO:0000313" key="3">
    <source>
        <dbReference type="Proteomes" id="UP001500622"/>
    </source>
</evidence>
<feature type="transmembrane region" description="Helical" evidence="1">
    <location>
        <begin position="20"/>
        <end position="51"/>
    </location>
</feature>
<evidence type="ECO:0000256" key="1">
    <source>
        <dbReference type="SAM" id="Phobius"/>
    </source>
</evidence>
<keyword evidence="3" id="KW-1185">Reference proteome</keyword>
<name>A0ABP8LKP7_9MICO</name>
<dbReference type="RefSeq" id="WP_345217815.1">
    <property type="nucleotide sequence ID" value="NZ_BAABGN010000013.1"/>
</dbReference>
<keyword evidence="1" id="KW-0812">Transmembrane</keyword>
<proteinExistence type="predicted"/>
<dbReference type="EMBL" id="BAABGN010000013">
    <property type="protein sequence ID" value="GAA4430744.1"/>
    <property type="molecule type" value="Genomic_DNA"/>
</dbReference>
<protein>
    <recommendedName>
        <fullName evidence="4">DUF4190 domain-containing protein</fullName>
    </recommendedName>
</protein>
<organism evidence="2 3">
    <name type="scientific">Georgenia halophila</name>
    <dbReference type="NCBI Taxonomy" id="620889"/>
    <lineage>
        <taxon>Bacteria</taxon>
        <taxon>Bacillati</taxon>
        <taxon>Actinomycetota</taxon>
        <taxon>Actinomycetes</taxon>
        <taxon>Micrococcales</taxon>
        <taxon>Bogoriellaceae</taxon>
        <taxon>Georgenia</taxon>
    </lineage>
</organism>
<keyword evidence="1" id="KW-0472">Membrane</keyword>
<sequence>MTEPGTVQPRARGWQLTAGTAVVAVLAVPAGLGLAVFGFFGWCVGPLVLVAGLAGQRRRGRAWAVWIGVGLTLGALAYITIGLLTPDGPSSGGGSGSPLN</sequence>
<accession>A0ABP8LKP7</accession>
<keyword evidence="1" id="KW-1133">Transmembrane helix</keyword>
<dbReference type="Proteomes" id="UP001500622">
    <property type="component" value="Unassembled WGS sequence"/>
</dbReference>
<gene>
    <name evidence="2" type="ORF">GCM10023169_34520</name>
</gene>
<feature type="transmembrane region" description="Helical" evidence="1">
    <location>
        <begin position="63"/>
        <end position="84"/>
    </location>
</feature>
<reference evidence="3" key="1">
    <citation type="journal article" date="2019" name="Int. J. Syst. Evol. Microbiol.">
        <title>The Global Catalogue of Microorganisms (GCM) 10K type strain sequencing project: providing services to taxonomists for standard genome sequencing and annotation.</title>
        <authorList>
            <consortium name="The Broad Institute Genomics Platform"/>
            <consortium name="The Broad Institute Genome Sequencing Center for Infectious Disease"/>
            <person name="Wu L."/>
            <person name="Ma J."/>
        </authorList>
    </citation>
    <scope>NUCLEOTIDE SEQUENCE [LARGE SCALE GENOMIC DNA]</scope>
    <source>
        <strain evidence="3">JCM 17810</strain>
    </source>
</reference>
<evidence type="ECO:0008006" key="4">
    <source>
        <dbReference type="Google" id="ProtNLM"/>
    </source>
</evidence>
<evidence type="ECO:0000313" key="2">
    <source>
        <dbReference type="EMBL" id="GAA4430744.1"/>
    </source>
</evidence>